<dbReference type="Pfam" id="PF01503">
    <property type="entry name" value="PRA-PH"/>
    <property type="match status" value="1"/>
</dbReference>
<evidence type="ECO:0000256" key="12">
    <source>
        <dbReference type="ARBA" id="ARBA00022840"/>
    </source>
</evidence>
<dbReference type="EC" id="3.6.1.31" evidence="15"/>
<dbReference type="SUPFAM" id="SSF141734">
    <property type="entry name" value="HisI-like"/>
    <property type="match status" value="1"/>
</dbReference>
<evidence type="ECO:0000256" key="5">
    <source>
        <dbReference type="ARBA" id="ARBA00005204"/>
    </source>
</evidence>
<keyword evidence="8 15" id="KW-0963">Cytoplasm</keyword>
<evidence type="ECO:0000256" key="2">
    <source>
        <dbReference type="ARBA" id="ARBA00001460"/>
    </source>
</evidence>
<dbReference type="NCBIfam" id="TIGR03188">
    <property type="entry name" value="histidine_hisI"/>
    <property type="match status" value="1"/>
</dbReference>
<comment type="subcellular location">
    <subcellularLocation>
        <location evidence="3 15">Cytoplasm</location>
    </subcellularLocation>
</comment>
<accession>A0A1L8CYJ3</accession>
<dbReference type="InterPro" id="IPR023019">
    <property type="entry name" value="His_synth_HisIE"/>
</dbReference>
<evidence type="ECO:0000256" key="4">
    <source>
        <dbReference type="ARBA" id="ARBA00005169"/>
    </source>
</evidence>
<dbReference type="HAMAP" id="MF_01021">
    <property type="entry name" value="HisI"/>
    <property type="match status" value="1"/>
</dbReference>
<dbReference type="SUPFAM" id="SSF101386">
    <property type="entry name" value="all-alpha NTP pyrophosphatases"/>
    <property type="match status" value="1"/>
</dbReference>
<feature type="region of interest" description="Phosphoribosyl-ATP pyrophosphohydrolase" evidence="15">
    <location>
        <begin position="115"/>
        <end position="203"/>
    </location>
</feature>
<dbReference type="PANTHER" id="PTHR42945:SF1">
    <property type="entry name" value="HISTIDINE BIOSYNTHESIS BIFUNCTIONAL PROTEIN HIS7"/>
    <property type="match status" value="1"/>
</dbReference>
<keyword evidence="18" id="KW-1185">Reference proteome</keyword>
<evidence type="ECO:0000256" key="10">
    <source>
        <dbReference type="ARBA" id="ARBA00022741"/>
    </source>
</evidence>
<evidence type="ECO:0000256" key="11">
    <source>
        <dbReference type="ARBA" id="ARBA00022801"/>
    </source>
</evidence>
<name>A0A1L8CYJ3_9THEO</name>
<gene>
    <name evidence="15" type="primary">hisI</name>
    <name evidence="15" type="synonym">hisIE</name>
    <name evidence="17" type="ORF">cpu_24390</name>
</gene>
<comment type="similarity">
    <text evidence="7 15">In the N-terminal section; belongs to the PRA-CH family.</text>
</comment>
<evidence type="ECO:0000256" key="6">
    <source>
        <dbReference type="ARBA" id="ARBA00007731"/>
    </source>
</evidence>
<dbReference type="CDD" id="cd11534">
    <property type="entry name" value="NTP-PPase_HisIE_like"/>
    <property type="match status" value="1"/>
</dbReference>
<dbReference type="InterPro" id="IPR026660">
    <property type="entry name" value="PRA-CH"/>
</dbReference>
<dbReference type="GO" id="GO:0000105">
    <property type="term" value="P:L-histidine biosynthetic process"/>
    <property type="evidence" value="ECO:0007669"/>
    <property type="project" value="UniProtKB-UniRule"/>
</dbReference>
<dbReference type="EMBL" id="BDJK01000062">
    <property type="protein sequence ID" value="GAV23929.1"/>
    <property type="molecule type" value="Genomic_DNA"/>
</dbReference>
<dbReference type="AlphaFoldDB" id="A0A1L8CYJ3"/>
<evidence type="ECO:0000313" key="17">
    <source>
        <dbReference type="EMBL" id="GAV23929.1"/>
    </source>
</evidence>
<dbReference type="PANTHER" id="PTHR42945">
    <property type="entry name" value="HISTIDINE BIOSYNTHESIS BIFUNCTIONAL PROTEIN"/>
    <property type="match status" value="1"/>
</dbReference>
<keyword evidence="9 15" id="KW-0028">Amino-acid biosynthesis</keyword>
<dbReference type="Pfam" id="PF01502">
    <property type="entry name" value="PRA-CH"/>
    <property type="match status" value="1"/>
</dbReference>
<dbReference type="InterPro" id="IPR008179">
    <property type="entry name" value="HisE"/>
</dbReference>
<dbReference type="NCBIfam" id="NF000768">
    <property type="entry name" value="PRK00051.1"/>
    <property type="match status" value="1"/>
</dbReference>
<dbReference type="UniPathway" id="UPA00031">
    <property type="reaction ID" value="UER00007"/>
</dbReference>
<dbReference type="Gene3D" id="3.10.20.810">
    <property type="entry name" value="Phosphoribosyl-AMP cyclohydrolase"/>
    <property type="match status" value="1"/>
</dbReference>
<dbReference type="InterPro" id="IPR038019">
    <property type="entry name" value="PRib_AMP_CycHydrolase_sf"/>
</dbReference>
<dbReference type="OrthoDB" id="9795769at2"/>
<dbReference type="FunFam" id="1.10.287.1080:FF:000002">
    <property type="entry name" value="Histidine biosynthesis bifunctional protein HisIE"/>
    <property type="match status" value="1"/>
</dbReference>
<comment type="pathway">
    <text evidence="4 15">Amino-acid biosynthesis; L-histidine biosynthesis; L-histidine from 5-phospho-alpha-D-ribose 1-diphosphate: step 3/9.</text>
</comment>
<keyword evidence="10 15" id="KW-0547">Nucleotide-binding</keyword>
<evidence type="ECO:0000256" key="1">
    <source>
        <dbReference type="ARBA" id="ARBA00000024"/>
    </source>
</evidence>
<dbReference type="STRING" id="870242.cpu_24390"/>
<keyword evidence="13 15" id="KW-0368">Histidine biosynthesis</keyword>
<dbReference type="Gene3D" id="1.10.287.1080">
    <property type="entry name" value="MazG-like"/>
    <property type="match status" value="1"/>
</dbReference>
<protein>
    <recommendedName>
        <fullName evidence="15">Histidine biosynthesis bifunctional protein HisIE</fullName>
    </recommendedName>
    <domain>
        <recommendedName>
            <fullName evidence="15">Phosphoribosyl-AMP cyclohydrolase</fullName>
            <shortName evidence="15">PRA-CH</shortName>
            <ecNumber evidence="15">3.5.4.19</ecNumber>
        </recommendedName>
    </domain>
    <domain>
        <recommendedName>
            <fullName evidence="15">Phosphoribosyl-ATP pyrophosphatase</fullName>
            <shortName evidence="15">PRA-PH</shortName>
            <ecNumber evidence="15">3.6.1.31</ecNumber>
        </recommendedName>
    </domain>
</protein>
<keyword evidence="14 15" id="KW-0511">Multifunctional enzyme</keyword>
<dbReference type="FunFam" id="3.10.20.810:FF:000001">
    <property type="entry name" value="Histidine biosynthesis bifunctional protein HisIE"/>
    <property type="match status" value="1"/>
</dbReference>
<evidence type="ECO:0000256" key="13">
    <source>
        <dbReference type="ARBA" id="ARBA00023102"/>
    </source>
</evidence>
<keyword evidence="11 15" id="KW-0378">Hydrolase</keyword>
<evidence type="ECO:0000256" key="9">
    <source>
        <dbReference type="ARBA" id="ARBA00022605"/>
    </source>
</evidence>
<evidence type="ECO:0000256" key="15">
    <source>
        <dbReference type="HAMAP-Rule" id="MF_01019"/>
    </source>
</evidence>
<dbReference type="GO" id="GO:0004636">
    <property type="term" value="F:phosphoribosyl-ATP diphosphatase activity"/>
    <property type="evidence" value="ECO:0007669"/>
    <property type="project" value="UniProtKB-UniRule"/>
</dbReference>
<dbReference type="InterPro" id="IPR002496">
    <property type="entry name" value="PRib_AMP_CycHydrolase_dom"/>
</dbReference>
<comment type="catalytic activity">
    <reaction evidence="1 15">
        <text>1-(5-phospho-beta-D-ribosyl)-5'-AMP + H2O = 1-(5-phospho-beta-D-ribosyl)-5-[(5-phospho-beta-D-ribosylamino)methylideneamino]imidazole-4-carboxamide</text>
        <dbReference type="Rhea" id="RHEA:20049"/>
        <dbReference type="ChEBI" id="CHEBI:15377"/>
        <dbReference type="ChEBI" id="CHEBI:58435"/>
        <dbReference type="ChEBI" id="CHEBI:59457"/>
        <dbReference type="EC" id="3.5.4.19"/>
    </reaction>
</comment>
<dbReference type="RefSeq" id="WP_075860324.1">
    <property type="nucleotide sequence ID" value="NZ_BDJK01000062.1"/>
</dbReference>
<comment type="catalytic activity">
    <reaction evidence="2 15">
        <text>1-(5-phospho-beta-D-ribosyl)-ATP + H2O = 1-(5-phospho-beta-D-ribosyl)-5'-AMP + diphosphate + H(+)</text>
        <dbReference type="Rhea" id="RHEA:22828"/>
        <dbReference type="ChEBI" id="CHEBI:15377"/>
        <dbReference type="ChEBI" id="CHEBI:15378"/>
        <dbReference type="ChEBI" id="CHEBI:33019"/>
        <dbReference type="ChEBI" id="CHEBI:59457"/>
        <dbReference type="ChEBI" id="CHEBI:73183"/>
        <dbReference type="EC" id="3.6.1.31"/>
    </reaction>
</comment>
<reference evidence="18" key="1">
    <citation type="submission" date="2016-12" db="EMBL/GenBank/DDBJ databases">
        <title>Draft Genome Sequences od Carboxydothermus pertinax and islandicus, Hydrogenogenic Carboxydotrophic Bacteria.</title>
        <authorList>
            <person name="Fukuyama Y."/>
            <person name="Ohmae K."/>
            <person name="Yoneda Y."/>
            <person name="Yoshida T."/>
            <person name="Sako Y."/>
        </authorList>
    </citation>
    <scope>NUCLEOTIDE SEQUENCE [LARGE SCALE GENOMIC DNA]</scope>
    <source>
        <strain evidence="18">Ug1</strain>
    </source>
</reference>
<evidence type="ECO:0000256" key="14">
    <source>
        <dbReference type="ARBA" id="ARBA00023268"/>
    </source>
</evidence>
<organism evidence="17 18">
    <name type="scientific">Carboxydothermus pertinax</name>
    <dbReference type="NCBI Taxonomy" id="870242"/>
    <lineage>
        <taxon>Bacteria</taxon>
        <taxon>Bacillati</taxon>
        <taxon>Bacillota</taxon>
        <taxon>Clostridia</taxon>
        <taxon>Thermoanaerobacterales</taxon>
        <taxon>Thermoanaerobacteraceae</taxon>
        <taxon>Carboxydothermus</taxon>
    </lineage>
</organism>
<evidence type="ECO:0000256" key="8">
    <source>
        <dbReference type="ARBA" id="ARBA00022490"/>
    </source>
</evidence>
<dbReference type="GO" id="GO:0005737">
    <property type="term" value="C:cytoplasm"/>
    <property type="evidence" value="ECO:0007669"/>
    <property type="project" value="UniProtKB-SubCell"/>
</dbReference>
<dbReference type="HAMAP" id="MF_01019">
    <property type="entry name" value="HisIE"/>
    <property type="match status" value="1"/>
</dbReference>
<dbReference type="GO" id="GO:0004635">
    <property type="term" value="F:phosphoribosyl-AMP cyclohydrolase activity"/>
    <property type="evidence" value="ECO:0007669"/>
    <property type="project" value="UniProtKB-UniRule"/>
</dbReference>
<dbReference type="EC" id="3.5.4.19" evidence="15"/>
<comment type="similarity">
    <text evidence="6 15">In the C-terminal section; belongs to the PRA-PH family.</text>
</comment>
<comment type="caution">
    <text evidence="17">The sequence shown here is derived from an EMBL/GenBank/DDBJ whole genome shotgun (WGS) entry which is preliminary data.</text>
</comment>
<dbReference type="GO" id="GO:0005524">
    <property type="term" value="F:ATP binding"/>
    <property type="evidence" value="ECO:0007669"/>
    <property type="project" value="UniProtKB-KW"/>
</dbReference>
<comment type="pathway">
    <text evidence="5 15">Amino-acid biosynthesis; L-histidine biosynthesis; L-histidine from 5-phospho-alpha-D-ribose 1-diphosphate: step 2/9.</text>
</comment>
<dbReference type="InterPro" id="IPR021130">
    <property type="entry name" value="PRib-ATP_PPHydrolase-like"/>
</dbReference>
<evidence type="ECO:0000256" key="3">
    <source>
        <dbReference type="ARBA" id="ARBA00004496"/>
    </source>
</evidence>
<evidence type="ECO:0000256" key="7">
    <source>
        <dbReference type="ARBA" id="ARBA00008299"/>
    </source>
</evidence>
<sequence length="203" mass="23110">MELKFDEKGLIPAVVQDINTKEVLMVAYMNEESLKKSLETGETWFYSRSRNALWHKGETSGNTQEIVEIRYDCDADCLLIKVKQKGVACHTGSYSCFFRTLWEAKEEKEDLNAVLAKLWQIILDRKEKLPEGSYTAKLFKKGVDKVAQKVGEEAVETVIAAKNEDKGELIYEASDLVYHLLVLLAARDIALGDIAEELKKRFK</sequence>
<evidence type="ECO:0000259" key="16">
    <source>
        <dbReference type="Pfam" id="PF01502"/>
    </source>
</evidence>
<dbReference type="Proteomes" id="UP000187485">
    <property type="component" value="Unassembled WGS sequence"/>
</dbReference>
<keyword evidence="12 15" id="KW-0067">ATP-binding</keyword>
<dbReference type="HAMAP" id="MF_01020">
    <property type="entry name" value="HisE"/>
    <property type="match status" value="1"/>
</dbReference>
<feature type="region of interest" description="Phosphoribosyl-AMP cyclohydrolase" evidence="15">
    <location>
        <begin position="1"/>
        <end position="114"/>
    </location>
</feature>
<evidence type="ECO:0000313" key="18">
    <source>
        <dbReference type="Proteomes" id="UP000187485"/>
    </source>
</evidence>
<proteinExistence type="inferred from homology"/>
<feature type="domain" description="Phosphoribosyl-AMP cyclohydrolase" evidence="16">
    <location>
        <begin position="25"/>
        <end position="98"/>
    </location>
</feature>
<dbReference type="NCBIfam" id="NF002747">
    <property type="entry name" value="PRK02759.1"/>
    <property type="match status" value="1"/>
</dbReference>